<dbReference type="Gene3D" id="3.50.50.60">
    <property type="entry name" value="FAD/NAD(P)-binding domain"/>
    <property type="match status" value="3"/>
</dbReference>
<dbReference type="PANTHER" id="PTHR23023">
    <property type="entry name" value="DIMETHYLANILINE MONOOXYGENASE"/>
    <property type="match status" value="1"/>
</dbReference>
<dbReference type="HOGENOM" id="CLU_006909_9_3_1"/>
<dbReference type="AlphaFoldDB" id="C5FZP0"/>
<evidence type="ECO:0008006" key="7">
    <source>
        <dbReference type="Google" id="ProtNLM"/>
    </source>
</evidence>
<evidence type="ECO:0000256" key="3">
    <source>
        <dbReference type="ARBA" id="ARBA00023002"/>
    </source>
</evidence>
<reference evidence="6" key="1">
    <citation type="journal article" date="2012" name="MBio">
        <title>Comparative genome analysis of Trichophyton rubrum and related dermatophytes reveals candidate genes involved in infection.</title>
        <authorList>
            <person name="Martinez D.A."/>
            <person name="Oliver B.G."/>
            <person name="Graeser Y."/>
            <person name="Goldberg J.M."/>
            <person name="Li W."/>
            <person name="Martinez-Rossi N.M."/>
            <person name="Monod M."/>
            <person name="Shelest E."/>
            <person name="Barton R.C."/>
            <person name="Birch E."/>
            <person name="Brakhage A.A."/>
            <person name="Chen Z."/>
            <person name="Gurr S.J."/>
            <person name="Heiman D."/>
            <person name="Heitman J."/>
            <person name="Kosti I."/>
            <person name="Rossi A."/>
            <person name="Saif S."/>
            <person name="Samalova M."/>
            <person name="Saunders C.W."/>
            <person name="Shea T."/>
            <person name="Summerbell R.C."/>
            <person name="Xu J."/>
            <person name="Young S."/>
            <person name="Zeng Q."/>
            <person name="Birren B.W."/>
            <person name="Cuomo C.A."/>
            <person name="White T.C."/>
        </authorList>
    </citation>
    <scope>NUCLEOTIDE SEQUENCE [LARGE SCALE GENOMIC DNA]</scope>
    <source>
        <strain evidence="6">ATCC MYA-4605 / CBS 113480</strain>
    </source>
</reference>
<evidence type="ECO:0000313" key="5">
    <source>
        <dbReference type="EMBL" id="EEQ35343.1"/>
    </source>
</evidence>
<keyword evidence="1" id="KW-0285">Flavoprotein</keyword>
<evidence type="ECO:0000256" key="4">
    <source>
        <dbReference type="SAM" id="MobiDB-lite"/>
    </source>
</evidence>
<dbReference type="OMA" id="PLFEYSF"/>
<dbReference type="InterPro" id="IPR036188">
    <property type="entry name" value="FAD/NAD-bd_sf"/>
</dbReference>
<gene>
    <name evidence="5" type="ORF">MCYG_08162</name>
</gene>
<dbReference type="GO" id="GO:0016491">
    <property type="term" value="F:oxidoreductase activity"/>
    <property type="evidence" value="ECO:0007669"/>
    <property type="project" value="UniProtKB-KW"/>
</dbReference>
<dbReference type="Proteomes" id="UP000002035">
    <property type="component" value="Unassembled WGS sequence"/>
</dbReference>
<dbReference type="eggNOG" id="ENOG502SMJD">
    <property type="taxonomic scope" value="Eukaryota"/>
</dbReference>
<dbReference type="InterPro" id="IPR050346">
    <property type="entry name" value="FMO-like"/>
</dbReference>
<dbReference type="STRING" id="554155.C5FZP0"/>
<dbReference type="OrthoDB" id="2915840at2759"/>
<accession>C5FZP0</accession>
<evidence type="ECO:0000313" key="6">
    <source>
        <dbReference type="Proteomes" id="UP000002035"/>
    </source>
</evidence>
<dbReference type="GeneID" id="9227866"/>
<keyword evidence="6" id="KW-1185">Reference proteome</keyword>
<evidence type="ECO:0000256" key="1">
    <source>
        <dbReference type="ARBA" id="ARBA00022630"/>
    </source>
</evidence>
<sequence>MWPSYQGICGNDDFPRPSLSCAPVQNAALAGKNPHRGGDNPKAQLNALPDRRFEDMPSISDIEHYDVAVVGAAVFLVIDDSKTIGGVWSEERIYPTLYAQICYPLFEYSFYPMKNENISPDGFISGTAIHNYLVSFARDHGLLGRTRLETRVVAVERGSNGSGWILEVNNGPLIEYNFHKPVIHSLDFGSWRHHIESDAVNRATVVGASKSSYDTVYNLLKSGKEIAWIIRKSNSGPFSLFAPTFMGLWHISDHISTRLAASFSPSIMNISGHWNMFLQRTAPGQFITRLYWQVATALASHLFWGSGGIGIATVPDFWQVIHNGDVTIHQTGIESLYHQDVVNLEDGFSVPADIVIHCTGFDKGYDTFSPELQDELGLRYDSSQFSKWTVLDSQAEAHIDQLLPILKNSPFDVLDGQRKHTQGPNRHYRRLVVPNLAAKGDRSILFPGHIHPAFTPLAAKLQALWGFAWMHGWLDLPSQEEMEREAAIFNAWTRKRYIEQGKKHSYFIYDYISYLDTLMRDLGLNPYRKKSAFAEWFMPYRPSDYRGVIDEYLASKPASEEKKKIKSHTLHGGQDGACGSMTNGD</sequence>
<evidence type="ECO:0000256" key="2">
    <source>
        <dbReference type="ARBA" id="ARBA00022827"/>
    </source>
</evidence>
<dbReference type="EMBL" id="DS995708">
    <property type="protein sequence ID" value="EEQ35343.1"/>
    <property type="molecule type" value="Genomic_DNA"/>
</dbReference>
<protein>
    <recommendedName>
        <fullName evidence="7">Monooxygenase</fullName>
    </recommendedName>
</protein>
<organism evidence="5 6">
    <name type="scientific">Arthroderma otae (strain ATCC MYA-4605 / CBS 113480)</name>
    <name type="common">Microsporum canis</name>
    <dbReference type="NCBI Taxonomy" id="554155"/>
    <lineage>
        <taxon>Eukaryota</taxon>
        <taxon>Fungi</taxon>
        <taxon>Dikarya</taxon>
        <taxon>Ascomycota</taxon>
        <taxon>Pezizomycotina</taxon>
        <taxon>Eurotiomycetes</taxon>
        <taxon>Eurotiomycetidae</taxon>
        <taxon>Onygenales</taxon>
        <taxon>Arthrodermataceae</taxon>
        <taxon>Microsporum</taxon>
    </lineage>
</organism>
<dbReference type="SUPFAM" id="SSF51905">
    <property type="entry name" value="FAD/NAD(P)-binding domain"/>
    <property type="match status" value="2"/>
</dbReference>
<dbReference type="RefSeq" id="XP_002843079.1">
    <property type="nucleotide sequence ID" value="XM_002843033.1"/>
</dbReference>
<name>C5FZP0_ARTOC</name>
<feature type="region of interest" description="Disordered" evidence="4">
    <location>
        <begin position="559"/>
        <end position="585"/>
    </location>
</feature>
<dbReference type="VEuPathDB" id="FungiDB:MCYG_08162"/>
<keyword evidence="3" id="KW-0560">Oxidoreductase</keyword>
<proteinExistence type="predicted"/>
<keyword evidence="2" id="KW-0274">FAD</keyword>